<dbReference type="Gene3D" id="1.20.1540.10">
    <property type="entry name" value="Rhomboid-like"/>
    <property type="match status" value="1"/>
</dbReference>
<dbReference type="PANTHER" id="PTHR43731">
    <property type="entry name" value="RHOMBOID PROTEASE"/>
    <property type="match status" value="1"/>
</dbReference>
<comment type="similarity">
    <text evidence="2">Belongs to the peptidase S54 family.</text>
</comment>
<dbReference type="InterPro" id="IPR050925">
    <property type="entry name" value="Rhomboid_protease_S54"/>
</dbReference>
<evidence type="ECO:0000256" key="5">
    <source>
        <dbReference type="ARBA" id="ARBA00022989"/>
    </source>
</evidence>
<keyword evidence="9" id="KW-0645">Protease</keyword>
<evidence type="ECO:0000256" key="7">
    <source>
        <dbReference type="SAM" id="Phobius"/>
    </source>
</evidence>
<dbReference type="Proteomes" id="UP000240572">
    <property type="component" value="Unassembled WGS sequence"/>
</dbReference>
<feature type="transmembrane region" description="Helical" evidence="7">
    <location>
        <begin position="62"/>
        <end position="90"/>
    </location>
</feature>
<feature type="transmembrane region" description="Helical" evidence="7">
    <location>
        <begin position="102"/>
        <end position="120"/>
    </location>
</feature>
<gene>
    <name evidence="9" type="ORF">B0I18_1011108</name>
</gene>
<dbReference type="GO" id="GO:0006508">
    <property type="term" value="P:proteolysis"/>
    <property type="evidence" value="ECO:0007669"/>
    <property type="project" value="UniProtKB-KW"/>
</dbReference>
<feature type="transmembrane region" description="Helical" evidence="7">
    <location>
        <begin position="189"/>
        <end position="208"/>
    </location>
</feature>
<feature type="transmembrane region" description="Helical" evidence="7">
    <location>
        <begin position="20"/>
        <end position="42"/>
    </location>
</feature>
<evidence type="ECO:0000256" key="1">
    <source>
        <dbReference type="ARBA" id="ARBA00004141"/>
    </source>
</evidence>
<dbReference type="RefSeq" id="WP_219905905.1">
    <property type="nucleotide sequence ID" value="NZ_PYGD01000001.1"/>
</dbReference>
<proteinExistence type="inferred from homology"/>
<comment type="subcellular location">
    <subcellularLocation>
        <location evidence="1">Membrane</location>
        <topology evidence="1">Multi-pass membrane protein</topology>
    </subcellularLocation>
</comment>
<dbReference type="EMBL" id="PYGD01000001">
    <property type="protein sequence ID" value="PSK94945.1"/>
    <property type="molecule type" value="Genomic_DNA"/>
</dbReference>
<accession>A0A2P8DCM0</accession>
<dbReference type="Pfam" id="PF01694">
    <property type="entry name" value="Rhomboid"/>
    <property type="match status" value="1"/>
</dbReference>
<protein>
    <submittedName>
        <fullName evidence="9">Membrane associated rhomboid family serine protease</fullName>
    </submittedName>
</protein>
<evidence type="ECO:0000313" key="10">
    <source>
        <dbReference type="Proteomes" id="UP000240572"/>
    </source>
</evidence>
<name>A0A2P8DCM0_9BACT</name>
<keyword evidence="4" id="KW-0378">Hydrolase</keyword>
<feature type="domain" description="Peptidase S54 rhomboid" evidence="8">
    <location>
        <begin position="57"/>
        <end position="207"/>
    </location>
</feature>
<dbReference type="AlphaFoldDB" id="A0A2P8DCM0"/>
<evidence type="ECO:0000313" key="9">
    <source>
        <dbReference type="EMBL" id="PSK94945.1"/>
    </source>
</evidence>
<dbReference type="InterPro" id="IPR035952">
    <property type="entry name" value="Rhomboid-like_sf"/>
</dbReference>
<evidence type="ECO:0000256" key="4">
    <source>
        <dbReference type="ARBA" id="ARBA00022801"/>
    </source>
</evidence>
<keyword evidence="3 7" id="KW-0812">Transmembrane</keyword>
<dbReference type="SUPFAM" id="SSF144091">
    <property type="entry name" value="Rhomboid-like"/>
    <property type="match status" value="1"/>
</dbReference>
<evidence type="ECO:0000256" key="2">
    <source>
        <dbReference type="ARBA" id="ARBA00009045"/>
    </source>
</evidence>
<feature type="transmembrane region" description="Helical" evidence="7">
    <location>
        <begin position="167"/>
        <end position="183"/>
    </location>
</feature>
<reference evidence="9 10" key="1">
    <citation type="submission" date="2018-03" db="EMBL/GenBank/DDBJ databases">
        <title>Genomic Encyclopedia of Type Strains, Phase III (KMG-III): the genomes of soil and plant-associated and newly described type strains.</title>
        <authorList>
            <person name="Whitman W."/>
        </authorList>
    </citation>
    <scope>NUCLEOTIDE SEQUENCE [LARGE SCALE GENOMIC DNA]</scope>
    <source>
        <strain evidence="9 10">CGMCC 1.12700</strain>
    </source>
</reference>
<feature type="transmembrane region" description="Helical" evidence="7">
    <location>
        <begin position="132"/>
        <end position="160"/>
    </location>
</feature>
<organism evidence="9 10">
    <name type="scientific">Taibaiella chishuiensis</name>
    <dbReference type="NCBI Taxonomy" id="1434707"/>
    <lineage>
        <taxon>Bacteria</taxon>
        <taxon>Pseudomonadati</taxon>
        <taxon>Bacteroidota</taxon>
        <taxon>Chitinophagia</taxon>
        <taxon>Chitinophagales</taxon>
        <taxon>Chitinophagaceae</taxon>
        <taxon>Taibaiella</taxon>
    </lineage>
</organism>
<dbReference type="PANTHER" id="PTHR43731:SF14">
    <property type="entry name" value="PRESENILIN-ASSOCIATED RHOMBOID-LIKE PROTEIN, MITOCHONDRIAL"/>
    <property type="match status" value="1"/>
</dbReference>
<evidence type="ECO:0000259" key="8">
    <source>
        <dbReference type="Pfam" id="PF01694"/>
    </source>
</evidence>
<dbReference type="GO" id="GO:0016020">
    <property type="term" value="C:membrane"/>
    <property type="evidence" value="ECO:0007669"/>
    <property type="project" value="UniProtKB-SubCell"/>
</dbReference>
<keyword evidence="6 7" id="KW-0472">Membrane</keyword>
<dbReference type="GO" id="GO:0004252">
    <property type="term" value="F:serine-type endopeptidase activity"/>
    <property type="evidence" value="ECO:0007669"/>
    <property type="project" value="InterPro"/>
</dbReference>
<sequence length="218" mass="24722">MNEYRPGGFQILPPVVKNLIIINVLVYIASNFTGATISNFLYQNLSLYHWSSPFFRPWQLVTHMFMHAQFGVGIGLSHIFFNMFALWMFGNTLENVMGPKRFLIFYFVCGIGAAICYQSVMSLGTPNPYIPMVGASGAIFGLLFAFGYLFPNLMIYIYFLFPLKAKYFVAIYAAIELFFGLQGSPGDDVAHFAHLGGMLFAFILLRIWSMSGRNINRY</sequence>
<evidence type="ECO:0000256" key="3">
    <source>
        <dbReference type="ARBA" id="ARBA00022692"/>
    </source>
</evidence>
<keyword evidence="5 7" id="KW-1133">Transmembrane helix</keyword>
<comment type="caution">
    <text evidence="9">The sequence shown here is derived from an EMBL/GenBank/DDBJ whole genome shotgun (WGS) entry which is preliminary data.</text>
</comment>
<evidence type="ECO:0000256" key="6">
    <source>
        <dbReference type="ARBA" id="ARBA00023136"/>
    </source>
</evidence>
<dbReference type="InterPro" id="IPR022764">
    <property type="entry name" value="Peptidase_S54_rhomboid_dom"/>
</dbReference>
<keyword evidence="10" id="KW-1185">Reference proteome</keyword>